<accession>A0ABX8Z4E2</accession>
<name>A0ABX8Z4E2_9BACT</name>
<gene>
    <name evidence="1" type="ORF">RHAB15C_0001063</name>
</gene>
<proteinExistence type="predicted"/>
<reference evidence="1 2" key="1">
    <citation type="submission" date="2021-05" db="EMBL/GenBank/DDBJ databases">
        <title>Ecology and evolution of chlamydial symbionts of arthropods.</title>
        <authorList>
            <person name="Halter T."/>
            <person name="Sixt B.S."/>
            <person name="Toenshoff E.R."/>
            <person name="Koestlbacher S."/>
            <person name="Schulz F."/>
            <person name="Kostanjsek R."/>
            <person name="Collingro A."/>
            <person name="Hendrickx F."/>
            <person name="Horn M."/>
        </authorList>
    </citation>
    <scope>NUCLEOTIDE SEQUENCE [LARGE SCALE GENOMIC DNA]</scope>
    <source>
        <strain evidence="1 2">15C</strain>
    </source>
</reference>
<dbReference type="Proteomes" id="UP000822862">
    <property type="component" value="Chromosome"/>
</dbReference>
<dbReference type="RefSeq" id="WP_194844736.1">
    <property type="nucleotide sequence ID" value="NZ_CP075585.1"/>
</dbReference>
<organism evidence="1 2">
    <name type="scientific">Candidatus Rhabdochlamydia porcellionis</name>
    <dbReference type="NCBI Taxonomy" id="225148"/>
    <lineage>
        <taxon>Bacteria</taxon>
        <taxon>Pseudomonadati</taxon>
        <taxon>Chlamydiota</taxon>
        <taxon>Chlamydiia</taxon>
        <taxon>Parachlamydiales</taxon>
        <taxon>Candidatus Rhabdochlamydiaceae</taxon>
        <taxon>Candidatus Rhabdochlamydia</taxon>
    </lineage>
</organism>
<evidence type="ECO:0000313" key="1">
    <source>
        <dbReference type="EMBL" id="QZA59178.1"/>
    </source>
</evidence>
<protein>
    <submittedName>
        <fullName evidence="1">Uncharacterized protein</fullName>
    </submittedName>
</protein>
<evidence type="ECO:0000313" key="2">
    <source>
        <dbReference type="Proteomes" id="UP000822862"/>
    </source>
</evidence>
<dbReference type="EMBL" id="CP075585">
    <property type="protein sequence ID" value="QZA59178.1"/>
    <property type="molecule type" value="Genomic_DNA"/>
</dbReference>
<keyword evidence="2" id="KW-1185">Reference proteome</keyword>
<sequence length="526" mass="59449">MSSPSLGPGGSPTGSSSELYLTTAEKAVDNPSHEISTISRYSLSKSIACKKKPLHLDWNPSAEAVADYVTDLFEAGGVNHDFCPAEAQEFVDTMRAIRKPTGNKITRNTQKGISAIAFRPKHGLSDIHGLGLFLEKKGGFAGCVADVEQKYYTFNEKEGSHSSVHLTNYRDLAYKNYHLLWENRASENSEEYELPKSRYSASTIWPEKKKTPDQLEKQLSYQKRLLHRAVEKMHIDGKPFDPAFTRIFMLTDKDLRINEITLSSAAKVTGIFFEYKAKEVPLEEEKACIAEIDAMPTHTVDQICNAIEADLQADPIKIVDLHKISHLLEKLGGFASSSACVEREYTIDGQERHCTAIILRNRQDLVNERYFQLRSMYGSEYDLREMPPKCDYPVSWLQKKKTTEEIHEQLSYQKELLQKAVEKMCIKGVSFDPLFKRIYIPTDQERLDNGASVFNIAQTDMILFVYAKPENKDLPVHTVDQVCEAIQTMATAEVVPANIEEPNAMSTTLKVAGEVFGFFLQLSKEY</sequence>